<evidence type="ECO:0000313" key="1">
    <source>
        <dbReference type="EMBL" id="GIY93823.1"/>
    </source>
</evidence>
<name>A0AAV4XGP0_CAEEX</name>
<organism evidence="1 2">
    <name type="scientific">Caerostris extrusa</name>
    <name type="common">Bark spider</name>
    <name type="synonym">Caerostris bankana</name>
    <dbReference type="NCBI Taxonomy" id="172846"/>
    <lineage>
        <taxon>Eukaryota</taxon>
        <taxon>Metazoa</taxon>
        <taxon>Ecdysozoa</taxon>
        <taxon>Arthropoda</taxon>
        <taxon>Chelicerata</taxon>
        <taxon>Arachnida</taxon>
        <taxon>Araneae</taxon>
        <taxon>Araneomorphae</taxon>
        <taxon>Entelegynae</taxon>
        <taxon>Araneoidea</taxon>
        <taxon>Araneidae</taxon>
        <taxon>Caerostris</taxon>
    </lineage>
</organism>
<sequence length="136" mass="15752">MKVVMMSIKIYITTVSFNSDSTVETKLHDSCFMPLHSEELQFKTSMIDHICRYCSVMVSTEAELEEHCNSETHQLIIMSDEGREWKFRPPPRGVGSDQYALFHFPKLESVDLQPCVVMLMGKRNWRNGKKDSTTDK</sequence>
<comment type="caution">
    <text evidence="1">The sequence shown here is derived from an EMBL/GenBank/DDBJ whole genome shotgun (WGS) entry which is preliminary data.</text>
</comment>
<keyword evidence="1" id="KW-0378">Hydrolase</keyword>
<keyword evidence="1" id="KW-0067">ATP-binding</keyword>
<accession>A0AAV4XGP0</accession>
<dbReference type="GO" id="GO:0004386">
    <property type="term" value="F:helicase activity"/>
    <property type="evidence" value="ECO:0007669"/>
    <property type="project" value="UniProtKB-KW"/>
</dbReference>
<reference evidence="1 2" key="1">
    <citation type="submission" date="2021-06" db="EMBL/GenBank/DDBJ databases">
        <title>Caerostris extrusa draft genome.</title>
        <authorList>
            <person name="Kono N."/>
            <person name="Arakawa K."/>
        </authorList>
    </citation>
    <scope>NUCLEOTIDE SEQUENCE [LARGE SCALE GENOMIC DNA]</scope>
</reference>
<keyword evidence="1" id="KW-0547">Nucleotide-binding</keyword>
<dbReference type="Proteomes" id="UP001054945">
    <property type="component" value="Unassembled WGS sequence"/>
</dbReference>
<dbReference type="AlphaFoldDB" id="A0AAV4XGP0"/>
<keyword evidence="2" id="KW-1185">Reference proteome</keyword>
<dbReference type="EMBL" id="BPLR01000312">
    <property type="protein sequence ID" value="GIY93823.1"/>
    <property type="molecule type" value="Genomic_DNA"/>
</dbReference>
<gene>
    <name evidence="1" type="primary">X975_27072</name>
    <name evidence="1" type="ORF">CEXT_327651</name>
</gene>
<keyword evidence="1" id="KW-0347">Helicase</keyword>
<protein>
    <submittedName>
        <fullName evidence="1">Helicase with zinc finger</fullName>
    </submittedName>
</protein>
<proteinExistence type="predicted"/>
<evidence type="ECO:0000313" key="2">
    <source>
        <dbReference type="Proteomes" id="UP001054945"/>
    </source>
</evidence>